<evidence type="ECO:0000256" key="1">
    <source>
        <dbReference type="ARBA" id="ARBA00022729"/>
    </source>
</evidence>
<feature type="domain" description="F5/8 type C" evidence="4">
    <location>
        <begin position="705"/>
        <end position="859"/>
    </location>
</feature>
<evidence type="ECO:0000259" key="5">
    <source>
        <dbReference type="PROSITE" id="PS50853"/>
    </source>
</evidence>
<dbReference type="InterPro" id="IPR000421">
    <property type="entry name" value="FA58C"/>
</dbReference>
<dbReference type="PROSITE" id="PS50853">
    <property type="entry name" value="FN3"/>
    <property type="match status" value="1"/>
</dbReference>
<protein>
    <submittedName>
        <fullName evidence="6">Alginate lyase</fullName>
    </submittedName>
</protein>
<dbReference type="InterPro" id="IPR013783">
    <property type="entry name" value="Ig-like_fold"/>
</dbReference>
<dbReference type="InterPro" id="IPR036116">
    <property type="entry name" value="FN3_sf"/>
</dbReference>
<dbReference type="Gene3D" id="2.60.120.200">
    <property type="match status" value="1"/>
</dbReference>
<dbReference type="PROSITE" id="PS50022">
    <property type="entry name" value="FA58C_3"/>
    <property type="match status" value="1"/>
</dbReference>
<name>A0A1G9HRA4_9PSED</name>
<dbReference type="AlphaFoldDB" id="A0A1G9HRA4"/>
<organism evidence="6 7">
    <name type="scientific">Pseudomonas indica</name>
    <dbReference type="NCBI Taxonomy" id="137658"/>
    <lineage>
        <taxon>Bacteria</taxon>
        <taxon>Pseudomonadati</taxon>
        <taxon>Pseudomonadota</taxon>
        <taxon>Gammaproteobacteria</taxon>
        <taxon>Pseudomonadales</taxon>
        <taxon>Pseudomonadaceae</taxon>
        <taxon>Pseudomonas</taxon>
    </lineage>
</organism>
<dbReference type="GO" id="GO:0016829">
    <property type="term" value="F:lyase activity"/>
    <property type="evidence" value="ECO:0007669"/>
    <property type="project" value="UniProtKB-KW"/>
</dbReference>
<dbReference type="Pfam" id="PF00754">
    <property type="entry name" value="F5_F8_type_C"/>
    <property type="match status" value="1"/>
</dbReference>
<dbReference type="SMART" id="SM00060">
    <property type="entry name" value="FN3"/>
    <property type="match status" value="2"/>
</dbReference>
<dbReference type="Gene3D" id="2.60.120.260">
    <property type="entry name" value="Galactose-binding domain-like"/>
    <property type="match status" value="1"/>
</dbReference>
<dbReference type="Proteomes" id="UP000198706">
    <property type="component" value="Unassembled WGS sequence"/>
</dbReference>
<proteinExistence type="predicted"/>
<dbReference type="CDD" id="cd00063">
    <property type="entry name" value="FN3"/>
    <property type="match status" value="1"/>
</dbReference>
<dbReference type="Gene3D" id="1.50.10.100">
    <property type="entry name" value="Chondroitin AC/alginate lyase"/>
    <property type="match status" value="1"/>
</dbReference>
<evidence type="ECO:0000313" key="6">
    <source>
        <dbReference type="EMBL" id="SDL15521.1"/>
    </source>
</evidence>
<keyword evidence="7" id="KW-1185">Reference proteome</keyword>
<dbReference type="SUPFAM" id="SSF49785">
    <property type="entry name" value="Galactose-binding domain-like"/>
    <property type="match status" value="1"/>
</dbReference>
<evidence type="ECO:0000259" key="4">
    <source>
        <dbReference type="PROSITE" id="PS50022"/>
    </source>
</evidence>
<sequence length="864" mass="92871">MLDRISSAAVLLLLSSVVLVGCLEKGGGNTRTVANSEVPIVTEPEDPSVPDVTDPGDPEVPAVPDPSEPEPPVVVEPERPEVRVLTHPGAPLTLSDLETLKAYIEEGREPWKSAYNLLAKDGRAQATYGMAGPFAKVSRAPDENLWPWRVDMMAIWNLSRMWYFTQDDKYAIKAREVLLAWATTHTEFAGRESMLDLGDYAYMLVGGADILRGTWSGWSEADTAVVKKYFKEVLMPASNPYGESQFGAANKGALALVSLGLLAIYNDDIETLNRVVYQTRTLAHIGLRSSNDIGMLGDYLRDQGHAHGQLKSLVMLAEALWKQGIDIYSDLDDRLLAAGEYFARVNELVPTTALPFGTTDAYYLADNTNRGWGGGFGGNIVLNQIYGAYVLRKGLQAPFISQRRVWMPTDGSSFMFLKDSDTSRAAPGPALPIPSTASITSGFSGIDIGGATPAGKATYYDGLGKWTVEGGGFDIWKAGDSGHFAYKAITGNSAIIAKVESVQTSSLSAKAGVMMRTSLDVGAPRAWMAITGGGNLEQNMPNLAVYGGTNYGNKVLARSLPSYWVKLERIGNIITGYVSPDGTNWAATNVGRINAPVPDTIYVGLVVSSADNGTLNSATFSNVHITDGDGGAPIFTPAAPAALLASPGDGAVPLRWQSSFGATSYTVKRSTSRGGSYSTIASGIKGSSYTDTSVTNGTTYYYRVTATNSAGTSDDSPEDTATPIRPLVYVATGGTANDSANNTTNARSVFDQNSLTEWFYGGTSGWLQYDLGRTEIVQRYTVASSFDKAPRDPKDWQFQGSNDGVTWATLDTQSNQTFTWRYDMKHYEVASPAPYRYYRLNITANNGDGAFIALGEFGLFAAKP</sequence>
<dbReference type="SUPFAM" id="SSF49265">
    <property type="entry name" value="Fibronectin type III"/>
    <property type="match status" value="1"/>
</dbReference>
<dbReference type="Pfam" id="PF05426">
    <property type="entry name" value="Alginate_lyase"/>
    <property type="match status" value="1"/>
</dbReference>
<keyword evidence="1" id="KW-0732">Signal</keyword>
<dbReference type="InterPro" id="IPR008929">
    <property type="entry name" value="Chondroitin_lyas"/>
</dbReference>
<evidence type="ECO:0000313" key="7">
    <source>
        <dbReference type="Proteomes" id="UP000198706"/>
    </source>
</evidence>
<accession>A0A1G9HRA4</accession>
<feature type="compositionally biased region" description="Pro residues" evidence="3">
    <location>
        <begin position="61"/>
        <end position="74"/>
    </location>
</feature>
<feature type="domain" description="Fibronectin type-III" evidence="5">
    <location>
        <begin position="636"/>
        <end position="727"/>
    </location>
</feature>
<reference evidence="6 7" key="1">
    <citation type="submission" date="2016-10" db="EMBL/GenBank/DDBJ databases">
        <authorList>
            <person name="de Groot N.N."/>
        </authorList>
    </citation>
    <scope>NUCLEOTIDE SEQUENCE [LARGE SCALE GENOMIC DNA]</scope>
    <source>
        <strain evidence="6 7">JCM 21544</strain>
    </source>
</reference>
<dbReference type="InterPro" id="IPR003961">
    <property type="entry name" value="FN3_dom"/>
</dbReference>
<dbReference type="InterPro" id="IPR008397">
    <property type="entry name" value="Alginate_lyase_dom"/>
</dbReference>
<dbReference type="STRING" id="137658.SAMN05216186_115119"/>
<dbReference type="GO" id="GO:0042597">
    <property type="term" value="C:periplasmic space"/>
    <property type="evidence" value="ECO:0007669"/>
    <property type="project" value="InterPro"/>
</dbReference>
<feature type="region of interest" description="Disordered" evidence="3">
    <location>
        <begin position="40"/>
        <end position="75"/>
    </location>
</feature>
<dbReference type="InterPro" id="IPR008979">
    <property type="entry name" value="Galactose-bd-like_sf"/>
</dbReference>
<gene>
    <name evidence="6" type="ORF">SAMN05216186_115119</name>
</gene>
<evidence type="ECO:0000256" key="3">
    <source>
        <dbReference type="SAM" id="MobiDB-lite"/>
    </source>
</evidence>
<dbReference type="Gene3D" id="2.60.40.10">
    <property type="entry name" value="Immunoglobulins"/>
    <property type="match status" value="1"/>
</dbReference>
<evidence type="ECO:0000256" key="2">
    <source>
        <dbReference type="ARBA" id="ARBA00023239"/>
    </source>
</evidence>
<dbReference type="SUPFAM" id="SSF48230">
    <property type="entry name" value="Chondroitin AC/alginate lyase"/>
    <property type="match status" value="1"/>
</dbReference>
<keyword evidence="2 6" id="KW-0456">Lyase</keyword>
<dbReference type="PROSITE" id="PS51257">
    <property type="entry name" value="PROKAR_LIPOPROTEIN"/>
    <property type="match status" value="1"/>
</dbReference>
<dbReference type="EMBL" id="FNFD01000015">
    <property type="protein sequence ID" value="SDL15521.1"/>
    <property type="molecule type" value="Genomic_DNA"/>
</dbReference>